<protein>
    <recommendedName>
        <fullName evidence="1">DZIP3-like HEPN domain-containing protein</fullName>
    </recommendedName>
</protein>
<dbReference type="Proteomes" id="UP000596742">
    <property type="component" value="Unassembled WGS sequence"/>
</dbReference>
<dbReference type="InterPro" id="IPR041249">
    <property type="entry name" value="HEPN_DZIP3"/>
</dbReference>
<reference evidence="2" key="1">
    <citation type="submission" date="2018-11" db="EMBL/GenBank/DDBJ databases">
        <authorList>
            <person name="Alioto T."/>
            <person name="Alioto T."/>
        </authorList>
    </citation>
    <scope>NUCLEOTIDE SEQUENCE</scope>
</reference>
<comment type="caution">
    <text evidence="2">The sequence shown here is derived from an EMBL/GenBank/DDBJ whole genome shotgun (WGS) entry which is preliminary data.</text>
</comment>
<feature type="domain" description="DZIP3-like HEPN" evidence="1">
    <location>
        <begin position="51"/>
        <end position="174"/>
    </location>
</feature>
<evidence type="ECO:0000259" key="1">
    <source>
        <dbReference type="Pfam" id="PF18738"/>
    </source>
</evidence>
<sequence length="187" mass="21886">MYYMHCVTKLLFFFCRKISIEERDFLQIVFLLHRVACPAVRLKFNTIFHSKELKQTLEDNKNKLTQLKIEKRITPSQWDLLFPTNDKTSSKDFGLKLMLILISNLKPLDVNEEEMQALKSLESYLYTVARSNSGRVSNGNFEDYCKDICSAIILICGDSYEKRFTNICCSLHIDLEIKKYLKTLCSE</sequence>
<dbReference type="OrthoDB" id="6197424at2759"/>
<evidence type="ECO:0000313" key="3">
    <source>
        <dbReference type="Proteomes" id="UP000596742"/>
    </source>
</evidence>
<accession>A0A8B6F7U0</accession>
<evidence type="ECO:0000313" key="2">
    <source>
        <dbReference type="EMBL" id="VDI44987.1"/>
    </source>
</evidence>
<gene>
    <name evidence="2" type="ORF">MGAL_10B091872</name>
</gene>
<name>A0A8B6F7U0_MYTGA</name>
<dbReference type="AlphaFoldDB" id="A0A8B6F7U0"/>
<dbReference type="Pfam" id="PF18738">
    <property type="entry name" value="HEPN_DZIP3"/>
    <property type="match status" value="1"/>
</dbReference>
<proteinExistence type="predicted"/>
<dbReference type="EMBL" id="UYJE01006322">
    <property type="protein sequence ID" value="VDI44987.1"/>
    <property type="molecule type" value="Genomic_DNA"/>
</dbReference>
<keyword evidence="3" id="KW-1185">Reference proteome</keyword>
<organism evidence="2 3">
    <name type="scientific">Mytilus galloprovincialis</name>
    <name type="common">Mediterranean mussel</name>
    <dbReference type="NCBI Taxonomy" id="29158"/>
    <lineage>
        <taxon>Eukaryota</taxon>
        <taxon>Metazoa</taxon>
        <taxon>Spiralia</taxon>
        <taxon>Lophotrochozoa</taxon>
        <taxon>Mollusca</taxon>
        <taxon>Bivalvia</taxon>
        <taxon>Autobranchia</taxon>
        <taxon>Pteriomorphia</taxon>
        <taxon>Mytilida</taxon>
        <taxon>Mytiloidea</taxon>
        <taxon>Mytilidae</taxon>
        <taxon>Mytilinae</taxon>
        <taxon>Mytilus</taxon>
    </lineage>
</organism>